<dbReference type="Pfam" id="PF06574">
    <property type="entry name" value="FAD_syn"/>
    <property type="match status" value="1"/>
</dbReference>
<accession>A0ABZ2C8A9</accession>
<evidence type="ECO:0000256" key="7">
    <source>
        <dbReference type="ARBA" id="ARBA00022695"/>
    </source>
</evidence>
<keyword evidence="9" id="KW-0274">FAD</keyword>
<gene>
    <name evidence="13" type="ORF">R4Z09_18955</name>
</gene>
<evidence type="ECO:0000256" key="3">
    <source>
        <dbReference type="ARBA" id="ARBA00012393"/>
    </source>
</evidence>
<keyword evidence="8" id="KW-0547">Nucleotide-binding</keyword>
<proteinExistence type="inferred from homology"/>
<evidence type="ECO:0000256" key="8">
    <source>
        <dbReference type="ARBA" id="ARBA00022741"/>
    </source>
</evidence>
<organism evidence="13 14">
    <name type="scientific">Niallia oryzisoli</name>
    <dbReference type="NCBI Taxonomy" id="1737571"/>
    <lineage>
        <taxon>Bacteria</taxon>
        <taxon>Bacillati</taxon>
        <taxon>Bacillota</taxon>
        <taxon>Bacilli</taxon>
        <taxon>Bacillales</taxon>
        <taxon>Bacillaceae</taxon>
        <taxon>Niallia</taxon>
    </lineage>
</organism>
<dbReference type="Gene3D" id="3.40.50.620">
    <property type="entry name" value="HUPs"/>
    <property type="match status" value="1"/>
</dbReference>
<sequence length="275" mass="31147">METIFITRENLASRQRSAKTSVMALGFFDGLHQGHRKVIQTALKKAKEQNMKLSVMSFFPHPKTVITNGKKKVCYLMPLSEKEKMLEQLGVDIFYIVQFDKEFGSLSPEQFVYQYLLQLGVVHAVAGFDFSYGSRGLGNLDRLKNDSGGLIEVTKVEKVACKGEKISSTCIRERLVKGLVEEIPNFLGRPYEVKGIWDGITINLESYYTLPAPGRYIVTMKKGLHSVETELIVTKESMLQTCSELPYQLVGEMSILWHHQISNNEISNEKMLVTI</sequence>
<dbReference type="PANTHER" id="PTHR22749">
    <property type="entry name" value="RIBOFLAVIN KINASE/FMN ADENYLYLTRANSFERASE"/>
    <property type="match status" value="1"/>
</dbReference>
<protein>
    <recommendedName>
        <fullName evidence="3">FAD synthase</fullName>
        <ecNumber evidence="3">2.7.7.2</ecNumber>
    </recommendedName>
</protein>
<evidence type="ECO:0000313" key="14">
    <source>
        <dbReference type="Proteomes" id="UP001357223"/>
    </source>
</evidence>
<keyword evidence="5" id="KW-0288">FMN</keyword>
<keyword evidence="14" id="KW-1185">Reference proteome</keyword>
<evidence type="ECO:0000256" key="5">
    <source>
        <dbReference type="ARBA" id="ARBA00022643"/>
    </source>
</evidence>
<keyword evidence="6" id="KW-0808">Transferase</keyword>
<name>A0ABZ2C8A9_9BACI</name>
<evidence type="ECO:0000256" key="1">
    <source>
        <dbReference type="ARBA" id="ARBA00004726"/>
    </source>
</evidence>
<keyword evidence="4" id="KW-0285">Flavoprotein</keyword>
<dbReference type="EMBL" id="CP137640">
    <property type="protein sequence ID" value="WVX79377.1"/>
    <property type="molecule type" value="Genomic_DNA"/>
</dbReference>
<keyword evidence="10" id="KW-0067">ATP-binding</keyword>
<evidence type="ECO:0000256" key="9">
    <source>
        <dbReference type="ARBA" id="ARBA00022827"/>
    </source>
</evidence>
<evidence type="ECO:0000259" key="12">
    <source>
        <dbReference type="Pfam" id="PF06574"/>
    </source>
</evidence>
<dbReference type="NCBIfam" id="TIGR00125">
    <property type="entry name" value="cyt_tran_rel"/>
    <property type="match status" value="1"/>
</dbReference>
<dbReference type="RefSeq" id="WP_338448311.1">
    <property type="nucleotide sequence ID" value="NZ_CP137640.1"/>
</dbReference>
<dbReference type="InterPro" id="IPR004821">
    <property type="entry name" value="Cyt_trans-like"/>
</dbReference>
<reference evidence="13 14" key="1">
    <citation type="submission" date="2023-10" db="EMBL/GenBank/DDBJ databases">
        <title>Niallia locisalis sp.nov. isolated from a salt pond sample.</title>
        <authorList>
            <person name="Li X.-J."/>
            <person name="Dong L."/>
        </authorList>
    </citation>
    <scope>NUCLEOTIDE SEQUENCE [LARGE SCALE GENOMIC DNA]</scope>
    <source>
        <strain evidence="13 14">DSM 29761</strain>
    </source>
</reference>
<dbReference type="Proteomes" id="UP001357223">
    <property type="component" value="Chromosome"/>
</dbReference>
<dbReference type="CDD" id="cd02064">
    <property type="entry name" value="FAD_synthetase_N"/>
    <property type="match status" value="1"/>
</dbReference>
<comment type="pathway">
    <text evidence="1">Cofactor biosynthesis; FAD biosynthesis; FAD from FMN: step 1/1.</text>
</comment>
<comment type="catalytic activity">
    <reaction evidence="11">
        <text>FMN + ATP + H(+) = FAD + diphosphate</text>
        <dbReference type="Rhea" id="RHEA:17237"/>
        <dbReference type="ChEBI" id="CHEBI:15378"/>
        <dbReference type="ChEBI" id="CHEBI:30616"/>
        <dbReference type="ChEBI" id="CHEBI:33019"/>
        <dbReference type="ChEBI" id="CHEBI:57692"/>
        <dbReference type="ChEBI" id="CHEBI:58210"/>
        <dbReference type="EC" id="2.7.7.2"/>
    </reaction>
</comment>
<comment type="similarity">
    <text evidence="2">Belongs to the RibF family.</text>
</comment>
<evidence type="ECO:0000256" key="4">
    <source>
        <dbReference type="ARBA" id="ARBA00022630"/>
    </source>
</evidence>
<evidence type="ECO:0000313" key="13">
    <source>
        <dbReference type="EMBL" id="WVX79377.1"/>
    </source>
</evidence>
<evidence type="ECO:0000256" key="6">
    <source>
        <dbReference type="ARBA" id="ARBA00022679"/>
    </source>
</evidence>
<dbReference type="PANTHER" id="PTHR22749:SF6">
    <property type="entry name" value="RIBOFLAVIN KINASE"/>
    <property type="match status" value="1"/>
</dbReference>
<keyword evidence="7" id="KW-0548">Nucleotidyltransferase</keyword>
<dbReference type="InterPro" id="IPR023468">
    <property type="entry name" value="Riboflavin_kinase"/>
</dbReference>
<dbReference type="InterPro" id="IPR015864">
    <property type="entry name" value="FAD_synthase"/>
</dbReference>
<dbReference type="InterPro" id="IPR014729">
    <property type="entry name" value="Rossmann-like_a/b/a_fold"/>
</dbReference>
<evidence type="ECO:0000256" key="11">
    <source>
        <dbReference type="ARBA" id="ARBA00049494"/>
    </source>
</evidence>
<feature type="domain" description="FAD synthetase" evidence="12">
    <location>
        <begin position="16"/>
        <end position="169"/>
    </location>
</feature>
<evidence type="ECO:0000256" key="10">
    <source>
        <dbReference type="ARBA" id="ARBA00022840"/>
    </source>
</evidence>
<evidence type="ECO:0000256" key="2">
    <source>
        <dbReference type="ARBA" id="ARBA00010214"/>
    </source>
</evidence>
<dbReference type="SUPFAM" id="SSF52374">
    <property type="entry name" value="Nucleotidylyl transferase"/>
    <property type="match status" value="1"/>
</dbReference>
<dbReference type="EC" id="2.7.7.2" evidence="3"/>